<comment type="domain">
    <text evidence="12">The P-site tRNA interaction motif (PtIM domain) probably interacts with the P-site tRNA(fMet) as well as the 23S rRNA.</text>
</comment>
<keyword evidence="5 12" id="KW-0677">Repeat</keyword>
<dbReference type="InterPro" id="IPR022374">
    <property type="entry name" value="EttA"/>
</dbReference>
<dbReference type="InterPro" id="IPR027417">
    <property type="entry name" value="P-loop_NTPase"/>
</dbReference>
<dbReference type="FunFam" id="3.40.50.300:FF:000183">
    <property type="entry name" value="ABC transporter ATP-binding protein yjjK"/>
    <property type="match status" value="1"/>
</dbReference>
<evidence type="ECO:0000256" key="7">
    <source>
        <dbReference type="ARBA" id="ARBA00022801"/>
    </source>
</evidence>
<feature type="region of interest" description="Arm" evidence="12">
    <location>
        <begin position="94"/>
        <end position="138"/>
    </location>
</feature>
<evidence type="ECO:0000256" key="1">
    <source>
        <dbReference type="ARBA" id="ARBA00005868"/>
    </source>
</evidence>
<keyword evidence="4 12" id="KW-0699">rRNA-binding</keyword>
<dbReference type="InterPro" id="IPR003439">
    <property type="entry name" value="ABC_transporter-like_ATP-bd"/>
</dbReference>
<dbReference type="NCBIfam" id="NF008775">
    <property type="entry name" value="PRK11819.1"/>
    <property type="match status" value="1"/>
</dbReference>
<evidence type="ECO:0000256" key="8">
    <source>
        <dbReference type="ARBA" id="ARBA00022840"/>
    </source>
</evidence>
<comment type="function">
    <text evidence="12">A translation factor that gates the progression of the 70S ribosomal initiation complex (IC, containing tRNA(fMet) in the P-site) into the translation elongation cycle by using a mechanism sensitive to the ATP/ADP ratio. Binds to the 70S ribosome E-site where it modulates the state of the translating ribosome during subunit translocation. ATP hydrolysis probably frees it from the ribosome, which can enter the elongation phase.</text>
</comment>
<feature type="binding site" evidence="12">
    <location>
        <begin position="356"/>
        <end position="363"/>
    </location>
    <ligand>
        <name>ATP</name>
        <dbReference type="ChEBI" id="CHEBI:30616"/>
        <label>2</label>
    </ligand>
</feature>
<dbReference type="GO" id="GO:0005737">
    <property type="term" value="C:cytoplasm"/>
    <property type="evidence" value="ECO:0007669"/>
    <property type="project" value="UniProtKB-SubCell"/>
</dbReference>
<keyword evidence="13" id="KW-0175">Coiled coil</keyword>
<dbReference type="HAMAP" id="MF_00847">
    <property type="entry name" value="EttA"/>
    <property type="match status" value="1"/>
</dbReference>
<proteinExistence type="inferred from homology"/>
<feature type="domain" description="ABC transporter" evidence="14">
    <location>
        <begin position="3"/>
        <end position="258"/>
    </location>
</feature>
<evidence type="ECO:0000256" key="3">
    <source>
        <dbReference type="ARBA" id="ARBA00022555"/>
    </source>
</evidence>
<reference evidence="15" key="1">
    <citation type="submission" date="2023-11" db="EMBL/GenBank/DDBJ databases">
        <title>Scrofimicrobium hongkongense sp. nov., isolated from a patient with peritonitis.</title>
        <authorList>
            <person name="Lao H.Y."/>
            <person name="Wong A.Y.P."/>
            <person name="Ng T.L."/>
            <person name="Wong R.Y.L."/>
            <person name="Yau M.C.Y."/>
            <person name="Lam J.Y.W."/>
            <person name="Siu G.K.H."/>
        </authorList>
    </citation>
    <scope>NUCLEOTIDE SEQUENCE</scope>
    <source>
        <strain evidence="15">R131</strain>
    </source>
</reference>
<comment type="catalytic activity">
    <reaction evidence="12">
        <text>ATP + H2O = ADP + phosphate + H(+)</text>
        <dbReference type="Rhea" id="RHEA:13065"/>
        <dbReference type="ChEBI" id="CHEBI:15377"/>
        <dbReference type="ChEBI" id="CHEBI:15378"/>
        <dbReference type="ChEBI" id="CHEBI:30616"/>
        <dbReference type="ChEBI" id="CHEBI:43474"/>
        <dbReference type="ChEBI" id="CHEBI:456216"/>
    </reaction>
</comment>
<dbReference type="RefSeq" id="WP_350257658.1">
    <property type="nucleotide sequence ID" value="NZ_CP138335.1"/>
</dbReference>
<dbReference type="InterPro" id="IPR032781">
    <property type="entry name" value="ABC_tran_Xtn"/>
</dbReference>
<dbReference type="CDD" id="cd03221">
    <property type="entry name" value="ABCF_EF-3"/>
    <property type="match status" value="2"/>
</dbReference>
<keyword evidence="3 12" id="KW-0820">tRNA-binding</keyword>
<dbReference type="Pfam" id="PF12848">
    <property type="entry name" value="ABC_tran_Xtn"/>
    <property type="match status" value="1"/>
</dbReference>
<feature type="binding site" evidence="12">
    <location>
        <begin position="38"/>
        <end position="45"/>
    </location>
    <ligand>
        <name>ATP</name>
        <dbReference type="ChEBI" id="CHEBI:30616"/>
        <label>1</label>
    </ligand>
</feature>
<dbReference type="Gene3D" id="3.40.50.300">
    <property type="entry name" value="P-loop containing nucleotide triphosphate hydrolases"/>
    <property type="match status" value="2"/>
</dbReference>
<dbReference type="GO" id="GO:0019843">
    <property type="term" value="F:rRNA binding"/>
    <property type="evidence" value="ECO:0007669"/>
    <property type="project" value="UniProtKB-UniRule"/>
</dbReference>
<comment type="subcellular location">
    <subcellularLocation>
        <location evidence="12">Cytoplasm</location>
    </subcellularLocation>
    <text evidence="12">Associates with ribosomes and polysomes.</text>
</comment>
<keyword evidence="2 12" id="KW-0963">Cytoplasm</keyword>
<dbReference type="GO" id="GO:0016887">
    <property type="term" value="F:ATP hydrolysis activity"/>
    <property type="evidence" value="ECO:0007669"/>
    <property type="project" value="UniProtKB-UniRule"/>
</dbReference>
<accession>A0AAU7V846</accession>
<feature type="coiled-coil region" evidence="13">
    <location>
        <begin position="283"/>
        <end position="310"/>
    </location>
</feature>
<comment type="subunit">
    <text evidence="12">Monomer. Probably contacts ribosomal proteins L1, L5, L33 and S7, the 16S and 23S rRNA and the P-site containing tRNA(fMet).</text>
</comment>
<dbReference type="GO" id="GO:0006412">
    <property type="term" value="P:translation"/>
    <property type="evidence" value="ECO:0007669"/>
    <property type="project" value="UniProtKB-KW"/>
</dbReference>
<protein>
    <recommendedName>
        <fullName evidence="12">Energy-dependent translational throttle protein EttA</fullName>
        <ecNumber evidence="12">3.6.1.-</ecNumber>
    </recommendedName>
    <alternativeName>
        <fullName evidence="12">Translational regulatory factor EttA</fullName>
    </alternativeName>
</protein>
<gene>
    <name evidence="12 15" type="primary">ettA</name>
    <name evidence="15" type="ORF">SAC06_07320</name>
</gene>
<evidence type="ECO:0000256" key="6">
    <source>
        <dbReference type="ARBA" id="ARBA00022741"/>
    </source>
</evidence>
<evidence type="ECO:0000259" key="14">
    <source>
        <dbReference type="PROSITE" id="PS50893"/>
    </source>
</evidence>
<dbReference type="EC" id="3.6.1.-" evidence="12"/>
<keyword evidence="7 12" id="KW-0378">Hydrolase</keyword>
<dbReference type="PANTHER" id="PTHR43858:SF1">
    <property type="entry name" value="ABC TRANSPORTER-RELATED PROTEIN"/>
    <property type="match status" value="1"/>
</dbReference>
<dbReference type="InterPro" id="IPR003593">
    <property type="entry name" value="AAA+_ATPase"/>
</dbReference>
<keyword evidence="10 12" id="KW-0694">RNA-binding</keyword>
<comment type="caution">
    <text evidence="12">Lacks conserved residue(s) required for the propagation of feature annotation.</text>
</comment>
<dbReference type="PROSITE" id="PS00211">
    <property type="entry name" value="ABC_TRANSPORTER_1"/>
    <property type="match status" value="2"/>
</dbReference>
<dbReference type="GO" id="GO:0043022">
    <property type="term" value="F:ribosome binding"/>
    <property type="evidence" value="ECO:0007669"/>
    <property type="project" value="UniProtKB-UniRule"/>
</dbReference>
<comment type="similarity">
    <text evidence="1 12">Belongs to the ABC transporter superfamily. ABCF family. Translational throttle EttA subfamily.</text>
</comment>
<dbReference type="Pfam" id="PF00005">
    <property type="entry name" value="ABC_tran"/>
    <property type="match status" value="2"/>
</dbReference>
<keyword evidence="8 12" id="KW-0067">ATP-binding</keyword>
<dbReference type="FunFam" id="3.40.50.300:FF:000011">
    <property type="entry name" value="Putative ABC transporter ATP-binding component"/>
    <property type="match status" value="1"/>
</dbReference>
<evidence type="ECO:0000256" key="11">
    <source>
        <dbReference type="ARBA" id="ARBA00022917"/>
    </source>
</evidence>
<name>A0AAU7V846_9ACTO</name>
<dbReference type="GO" id="GO:0045900">
    <property type="term" value="P:negative regulation of translational elongation"/>
    <property type="evidence" value="ECO:0007669"/>
    <property type="project" value="UniProtKB-UniRule"/>
</dbReference>
<evidence type="ECO:0000256" key="2">
    <source>
        <dbReference type="ARBA" id="ARBA00022490"/>
    </source>
</evidence>
<dbReference type="NCBIfam" id="TIGR03719">
    <property type="entry name" value="ABC_ABC_ChvD"/>
    <property type="match status" value="1"/>
</dbReference>
<keyword evidence="6 12" id="KW-0547">Nucleotide-binding</keyword>
<dbReference type="AlphaFoldDB" id="A0AAU7V846"/>
<evidence type="ECO:0000256" key="13">
    <source>
        <dbReference type="SAM" id="Coils"/>
    </source>
</evidence>
<dbReference type="GO" id="GO:0005524">
    <property type="term" value="F:ATP binding"/>
    <property type="evidence" value="ECO:0007669"/>
    <property type="project" value="UniProtKB-UniRule"/>
</dbReference>
<dbReference type="InterPro" id="IPR017871">
    <property type="entry name" value="ABC_transporter-like_CS"/>
</dbReference>
<evidence type="ECO:0000256" key="10">
    <source>
        <dbReference type="ARBA" id="ARBA00022884"/>
    </source>
</evidence>
<comment type="domain">
    <text evidence="12">The arm domain is inserted in the first ABC transporter domain. Probably contacts ribosomal protein L1.</text>
</comment>
<keyword evidence="11 12" id="KW-0648">Protein biosynthesis</keyword>
<dbReference type="SUPFAM" id="SSF52540">
    <property type="entry name" value="P-loop containing nucleoside triphosphate hydrolases"/>
    <property type="match status" value="2"/>
</dbReference>
<evidence type="ECO:0000256" key="5">
    <source>
        <dbReference type="ARBA" id="ARBA00022737"/>
    </source>
</evidence>
<dbReference type="PANTHER" id="PTHR43858">
    <property type="entry name" value="ENERGY-DEPENDENT TRANSLATIONAL THROTTLE PROTEIN ETTA"/>
    <property type="match status" value="1"/>
</dbReference>
<sequence length="560" mass="62166">MAEYIYSMVRARKAHGDKVILDDVTMAFLPGAKIGMVGPNGAGKSSILKIMAGLDEASNGEARLTPGYSVGILEQEPKLDEDKTVLENVQQGVGEILGKLHRYNEISEEMANPDADFDALLDEMGKLQTEIDAAGAWDIDSQLDQAMDALRCPPPETPVKVLSGGERRRVALCKLLLEAPDLLLLDEPTNHLDAESVLWLEQHLTQYPGAIIAITHDRYFLDHVAEWIAEVDRGRLYAYEGNYTTYLEEKQKRLQVQGKKDAKLAKRLKDELDWVRTNPKGRQAKSKARLERYEEMAAEAERTRKLDFEEIQIPPGPRLGSVVIEAKNLQKGFGDRSLINGLSFSLPPNGIVGVIGPNGVGKTTLFKTIVGLEPLDGGELTIGETVKISYVDQNRAGIDPEKTLWEVVSDGLDYIQVGNVEVPSRAYVSAFGFKGADQQKPAGVLSGGERNRLNLALTLKQGGNLLLLDEPTNDLDVETLGSLEKALEQFPGCAVVVTHDRWFLDRVATHILAWEGTEEEPDKWYWFEGNFESYEKNKIERMGAEAARPHRVTHRKLTRG</sequence>
<evidence type="ECO:0000256" key="9">
    <source>
        <dbReference type="ARBA" id="ARBA00022845"/>
    </source>
</evidence>
<keyword evidence="9 12" id="KW-0810">Translation regulation</keyword>
<evidence type="ECO:0000256" key="12">
    <source>
        <dbReference type="HAMAP-Rule" id="MF_00847"/>
    </source>
</evidence>
<feature type="domain" description="ABC transporter" evidence="14">
    <location>
        <begin position="324"/>
        <end position="541"/>
    </location>
</feature>
<evidence type="ECO:0000256" key="4">
    <source>
        <dbReference type="ARBA" id="ARBA00022730"/>
    </source>
</evidence>
<dbReference type="EMBL" id="CP138335">
    <property type="protein sequence ID" value="XBW07452.1"/>
    <property type="molecule type" value="Genomic_DNA"/>
</dbReference>
<evidence type="ECO:0000313" key="15">
    <source>
        <dbReference type="EMBL" id="XBW07452.1"/>
    </source>
</evidence>
<dbReference type="PROSITE" id="PS50893">
    <property type="entry name" value="ABC_TRANSPORTER_2"/>
    <property type="match status" value="2"/>
</dbReference>
<dbReference type="KEGG" id="sapp:SAC06_07320"/>
<dbReference type="GO" id="GO:0000049">
    <property type="term" value="F:tRNA binding"/>
    <property type="evidence" value="ECO:0007669"/>
    <property type="project" value="UniProtKB-UniRule"/>
</dbReference>
<organism evidence="15">
    <name type="scientific">Scrofimicrobium appendicitidis</name>
    <dbReference type="NCBI Taxonomy" id="3079930"/>
    <lineage>
        <taxon>Bacteria</taxon>
        <taxon>Bacillati</taxon>
        <taxon>Actinomycetota</taxon>
        <taxon>Actinomycetes</taxon>
        <taxon>Actinomycetales</taxon>
        <taxon>Actinomycetaceae</taxon>
        <taxon>Scrofimicrobium</taxon>
    </lineage>
</organism>
<dbReference type="SMART" id="SM00382">
    <property type="entry name" value="AAA"/>
    <property type="match status" value="2"/>
</dbReference>